<evidence type="ECO:0000259" key="4">
    <source>
        <dbReference type="PROSITE" id="PS01124"/>
    </source>
</evidence>
<keyword evidence="6" id="KW-1185">Reference proteome</keyword>
<dbReference type="InterPro" id="IPR018062">
    <property type="entry name" value="HTH_AraC-typ_CS"/>
</dbReference>
<keyword evidence="3" id="KW-0804">Transcription</keyword>
<evidence type="ECO:0000313" key="6">
    <source>
        <dbReference type="Proteomes" id="UP001589818"/>
    </source>
</evidence>
<protein>
    <submittedName>
        <fullName evidence="5">Helix-turn-helix transcriptional regulator</fullName>
    </submittedName>
</protein>
<dbReference type="RefSeq" id="WP_204821864.1">
    <property type="nucleotide sequence ID" value="NZ_JANHOF010000015.1"/>
</dbReference>
<evidence type="ECO:0000256" key="3">
    <source>
        <dbReference type="ARBA" id="ARBA00023163"/>
    </source>
</evidence>
<evidence type="ECO:0000256" key="1">
    <source>
        <dbReference type="ARBA" id="ARBA00023015"/>
    </source>
</evidence>
<gene>
    <name evidence="5" type="ORF">ACFFJ8_00785</name>
</gene>
<dbReference type="Pfam" id="PF12833">
    <property type="entry name" value="HTH_18"/>
    <property type="match status" value="1"/>
</dbReference>
<evidence type="ECO:0000256" key="2">
    <source>
        <dbReference type="ARBA" id="ARBA00023125"/>
    </source>
</evidence>
<organism evidence="5 6">
    <name type="scientific">Paenibacillus mendelii</name>
    <dbReference type="NCBI Taxonomy" id="206163"/>
    <lineage>
        <taxon>Bacteria</taxon>
        <taxon>Bacillati</taxon>
        <taxon>Bacillota</taxon>
        <taxon>Bacilli</taxon>
        <taxon>Bacillales</taxon>
        <taxon>Paenibacillaceae</taxon>
        <taxon>Paenibacillus</taxon>
    </lineage>
</organism>
<keyword evidence="1" id="KW-0805">Transcription regulation</keyword>
<feature type="domain" description="HTH araC/xylS-type" evidence="4">
    <location>
        <begin position="179"/>
        <end position="277"/>
    </location>
</feature>
<comment type="caution">
    <text evidence="5">The sequence shown here is derived from an EMBL/GenBank/DDBJ whole genome shotgun (WGS) entry which is preliminary data.</text>
</comment>
<dbReference type="Gene3D" id="1.10.10.60">
    <property type="entry name" value="Homeodomain-like"/>
    <property type="match status" value="2"/>
</dbReference>
<reference evidence="5 6" key="1">
    <citation type="submission" date="2024-09" db="EMBL/GenBank/DDBJ databases">
        <authorList>
            <person name="Sun Q."/>
            <person name="Mori K."/>
        </authorList>
    </citation>
    <scope>NUCLEOTIDE SEQUENCE [LARGE SCALE GENOMIC DNA]</scope>
    <source>
        <strain evidence="5 6">CCM 4839</strain>
    </source>
</reference>
<dbReference type="PRINTS" id="PR00032">
    <property type="entry name" value="HTHARAC"/>
</dbReference>
<dbReference type="InterPro" id="IPR020449">
    <property type="entry name" value="Tscrpt_reg_AraC-type_HTH"/>
</dbReference>
<accession>A0ABV6J2Z2</accession>
<dbReference type="PROSITE" id="PS00041">
    <property type="entry name" value="HTH_ARAC_FAMILY_1"/>
    <property type="match status" value="1"/>
</dbReference>
<dbReference type="PANTHER" id="PTHR43280:SF2">
    <property type="entry name" value="HTH-TYPE TRANSCRIPTIONAL REGULATOR EXSA"/>
    <property type="match status" value="1"/>
</dbReference>
<dbReference type="PROSITE" id="PS01124">
    <property type="entry name" value="HTH_ARAC_FAMILY_2"/>
    <property type="match status" value="1"/>
</dbReference>
<dbReference type="PANTHER" id="PTHR43280">
    <property type="entry name" value="ARAC-FAMILY TRANSCRIPTIONAL REGULATOR"/>
    <property type="match status" value="1"/>
</dbReference>
<dbReference type="InterPro" id="IPR009057">
    <property type="entry name" value="Homeodomain-like_sf"/>
</dbReference>
<evidence type="ECO:0000313" key="5">
    <source>
        <dbReference type="EMBL" id="MFC0389902.1"/>
    </source>
</evidence>
<dbReference type="SUPFAM" id="SSF46689">
    <property type="entry name" value="Homeodomain-like"/>
    <property type="match status" value="2"/>
</dbReference>
<dbReference type="Proteomes" id="UP001589818">
    <property type="component" value="Unassembled WGS sequence"/>
</dbReference>
<name>A0ABV6J2Z2_9BACL</name>
<dbReference type="SMART" id="SM00342">
    <property type="entry name" value="HTH_ARAC"/>
    <property type="match status" value="1"/>
</dbReference>
<dbReference type="EMBL" id="JBHLVF010000003">
    <property type="protein sequence ID" value="MFC0389902.1"/>
    <property type="molecule type" value="Genomic_DNA"/>
</dbReference>
<dbReference type="InterPro" id="IPR018060">
    <property type="entry name" value="HTH_AraC"/>
</dbReference>
<proteinExistence type="predicted"/>
<keyword evidence="2" id="KW-0238">DNA-binding</keyword>
<sequence length="281" mass="32382">MYIREYDHFTSAGPVRVSRSIHPYHELIFFSSGELNMHWIGNAYKAEAPALFVFTPSSPHHIDQISSLLACWFIEVRMQDTDFIPCIEMLHAWNLAQSELNWEQAELADIRLTLTSISRMVTDKLPNTNGEKANQILACDVQKLLLQIDQYMTACHSSIDPLRAHNTSSDKWTAQTYMYSLIRHMENNFAGDITLEDLSKRSGYTPSYIIRLFKEMTGLTPFQYLNELRMQAATSYLKSTGMNMREIAEAIGFPSIHYFSRMFKKKFGQSPTEWKKSHSGV</sequence>